<sequence length="142" mass="15659">MPDTGRVLRTTINHDAAGSDELLPKGRTGDLSAPFAVVDAPLRLLAFGLADDDRVTVLRVWRPQSTGGFDACGRMLPGGEMFERPYRIGGRDIELSVDVPEVLLDAAGWFRVVYRGGRRHDVQVSMLTDRVAHRDNTMRGIV</sequence>
<dbReference type="EMBL" id="BK032697">
    <property type="protein sequence ID" value="DAF55697.1"/>
    <property type="molecule type" value="Genomic_DNA"/>
</dbReference>
<proteinExistence type="predicted"/>
<reference evidence="1" key="1">
    <citation type="journal article" date="2021" name="Proc. Natl. Acad. Sci. U.S.A.">
        <title>A Catalog of Tens of Thousands of Viruses from Human Metagenomes Reveals Hidden Associations with Chronic Diseases.</title>
        <authorList>
            <person name="Tisza M.J."/>
            <person name="Buck C.B."/>
        </authorList>
    </citation>
    <scope>NUCLEOTIDE SEQUENCE</scope>
    <source>
        <strain evidence="1">CtylN24</strain>
    </source>
</reference>
<evidence type="ECO:0000313" key="1">
    <source>
        <dbReference type="EMBL" id="DAF55697.1"/>
    </source>
</evidence>
<protein>
    <submittedName>
        <fullName evidence="1">Uncharacterized protein</fullName>
    </submittedName>
</protein>
<accession>A0A8S5SXE4</accession>
<organism evidence="1">
    <name type="scientific">Podoviridae sp. ctylN24</name>
    <dbReference type="NCBI Taxonomy" id="2827756"/>
    <lineage>
        <taxon>Viruses</taxon>
        <taxon>Duplodnaviria</taxon>
        <taxon>Heunggongvirae</taxon>
        <taxon>Uroviricota</taxon>
        <taxon>Caudoviricetes</taxon>
    </lineage>
</organism>
<name>A0A8S5SXE4_9CAUD</name>